<feature type="region of interest" description="Disordered" evidence="3">
    <location>
        <begin position="1"/>
        <end position="230"/>
    </location>
</feature>
<evidence type="ECO:0000313" key="4">
    <source>
        <dbReference type="EMBL" id="OCF32965.1"/>
    </source>
</evidence>
<evidence type="ECO:0000256" key="2">
    <source>
        <dbReference type="ARBA" id="ARBA00022786"/>
    </source>
</evidence>
<dbReference type="OrthoDB" id="3881at2759"/>
<sequence>MPRSPSPRRDRDSRPRSRSRSPPRQPKRAKELSFYKKSSQPSSSSLGSFSSRRDPLDADEPSARERAERRERGEVPARFGGTREQGVRNTMGTAVGGGVATGMGSLGRKSDPLDRMGVRGDDKRDRDDYRSGGSGRDRDRDYGREREEYRRDRDRERDRERERDRRDHRGGDRRDRDRDRDRRDMDRDRGDRRRDRDEGGSRSGAGPPTGPAGGTGGPPPRPAAVPNAAPSAPTLRFMEVIANDRMGRKVRVKCLPTDTVGDLKRLIAAQTGTTAQKIQLKKWYVQGSVFLLLPPPPLLIAVSSAPLWMHAPIFNMTPAAGT</sequence>
<dbReference type="AlphaFoldDB" id="A0A1B9GQ60"/>
<evidence type="ECO:0000313" key="5">
    <source>
        <dbReference type="Proteomes" id="UP000092666"/>
    </source>
</evidence>
<feature type="compositionally biased region" description="Low complexity" evidence="3">
    <location>
        <begin position="35"/>
        <end position="50"/>
    </location>
</feature>
<feature type="compositionally biased region" description="Basic and acidic residues" evidence="3">
    <location>
        <begin position="108"/>
        <end position="200"/>
    </location>
</feature>
<reference evidence="5" key="2">
    <citation type="submission" date="2013-12" db="EMBL/GenBank/DDBJ databases">
        <title>Evolution of pathogenesis and genome organization in the Tremellales.</title>
        <authorList>
            <person name="Cuomo C."/>
            <person name="Litvintseva A."/>
            <person name="Heitman J."/>
            <person name="Chen Y."/>
            <person name="Sun S."/>
            <person name="Springer D."/>
            <person name="Dromer F."/>
            <person name="Young S."/>
            <person name="Zeng Q."/>
            <person name="Chapman S."/>
            <person name="Gujja S."/>
            <person name="Saif S."/>
            <person name="Birren B."/>
        </authorList>
    </citation>
    <scope>NUCLEOTIDE SEQUENCE [LARGE SCALE GENOMIC DNA]</scope>
    <source>
        <strain evidence="5">BCC8398</strain>
    </source>
</reference>
<dbReference type="InterPro" id="IPR029071">
    <property type="entry name" value="Ubiquitin-like_domsf"/>
</dbReference>
<protein>
    <recommendedName>
        <fullName evidence="1">Ubiquitin-like modifier HUB1</fullName>
    </recommendedName>
</protein>
<dbReference type="Gene3D" id="3.10.20.90">
    <property type="entry name" value="Phosphatidylinositol 3-kinase Catalytic Subunit, Chain A, domain 1"/>
    <property type="match status" value="1"/>
</dbReference>
<dbReference type="Proteomes" id="UP000092666">
    <property type="component" value="Unassembled WGS sequence"/>
</dbReference>
<dbReference type="SUPFAM" id="SSF54236">
    <property type="entry name" value="Ubiquitin-like"/>
    <property type="match status" value="1"/>
</dbReference>
<keyword evidence="5" id="KW-1185">Reference proteome</keyword>
<name>A0A1B9GQ60_9TREE</name>
<evidence type="ECO:0000256" key="1">
    <source>
        <dbReference type="ARBA" id="ARBA00014108"/>
    </source>
</evidence>
<feature type="compositionally biased region" description="Basic and acidic residues" evidence="3">
    <location>
        <begin position="51"/>
        <end position="75"/>
    </location>
</feature>
<reference evidence="4 5" key="1">
    <citation type="submission" date="2013-07" db="EMBL/GenBank/DDBJ databases">
        <title>The Genome Sequence of Cryptococcus heveanensis BCC8398.</title>
        <authorList>
            <consortium name="The Broad Institute Genome Sequencing Platform"/>
            <person name="Cuomo C."/>
            <person name="Litvintseva A."/>
            <person name="Chen Y."/>
            <person name="Heitman J."/>
            <person name="Sun S."/>
            <person name="Springer D."/>
            <person name="Dromer F."/>
            <person name="Young S.K."/>
            <person name="Zeng Q."/>
            <person name="Gargeya S."/>
            <person name="Fitzgerald M."/>
            <person name="Abouelleil A."/>
            <person name="Alvarado L."/>
            <person name="Berlin A.M."/>
            <person name="Chapman S.B."/>
            <person name="Dewar J."/>
            <person name="Goldberg J."/>
            <person name="Griggs A."/>
            <person name="Gujja S."/>
            <person name="Hansen M."/>
            <person name="Howarth C."/>
            <person name="Imamovic A."/>
            <person name="Larimer J."/>
            <person name="McCowan C."/>
            <person name="Murphy C."/>
            <person name="Pearson M."/>
            <person name="Priest M."/>
            <person name="Roberts A."/>
            <person name="Saif S."/>
            <person name="Shea T."/>
            <person name="Sykes S."/>
            <person name="Wortman J."/>
            <person name="Nusbaum C."/>
            <person name="Birren B."/>
        </authorList>
    </citation>
    <scope>NUCLEOTIDE SEQUENCE [LARGE SCALE GENOMIC DNA]</scope>
    <source>
        <strain evidence="4 5">BCC8398</strain>
    </source>
</reference>
<gene>
    <name evidence="4" type="ORF">I316_05303</name>
</gene>
<dbReference type="PANTHER" id="PTHR13042">
    <property type="entry name" value="UBIQUITIN-LIKE PROTEIN 5"/>
    <property type="match status" value="1"/>
</dbReference>
<keyword evidence="2" id="KW-0833">Ubl conjugation pathway</keyword>
<organism evidence="4 5">
    <name type="scientific">Kwoniella heveanensis BCC8398</name>
    <dbReference type="NCBI Taxonomy" id="1296120"/>
    <lineage>
        <taxon>Eukaryota</taxon>
        <taxon>Fungi</taxon>
        <taxon>Dikarya</taxon>
        <taxon>Basidiomycota</taxon>
        <taxon>Agaricomycotina</taxon>
        <taxon>Tremellomycetes</taxon>
        <taxon>Tremellales</taxon>
        <taxon>Cryptococcaceae</taxon>
        <taxon>Kwoniella</taxon>
    </lineage>
</organism>
<dbReference type="InterPro" id="IPR039732">
    <property type="entry name" value="Hub1/Ubl5"/>
</dbReference>
<feature type="compositionally biased region" description="Gly residues" evidence="3">
    <location>
        <begin position="94"/>
        <end position="105"/>
    </location>
</feature>
<evidence type="ECO:0000256" key="3">
    <source>
        <dbReference type="SAM" id="MobiDB-lite"/>
    </source>
</evidence>
<dbReference type="STRING" id="1296120.A0A1B9GQ60"/>
<feature type="compositionally biased region" description="Basic residues" evidence="3">
    <location>
        <begin position="16"/>
        <end position="27"/>
    </location>
</feature>
<proteinExistence type="predicted"/>
<dbReference type="EMBL" id="KI669506">
    <property type="protein sequence ID" value="OCF32965.1"/>
    <property type="molecule type" value="Genomic_DNA"/>
</dbReference>
<accession>A0A1B9GQ60</accession>